<accession>B9L4Y5</accession>
<organism evidence="1 2">
    <name type="scientific">Thermomicrobium roseum (strain ATCC 27502 / DSM 5159 / P-2)</name>
    <dbReference type="NCBI Taxonomy" id="309801"/>
    <lineage>
        <taxon>Bacteria</taxon>
        <taxon>Pseudomonadati</taxon>
        <taxon>Thermomicrobiota</taxon>
        <taxon>Thermomicrobia</taxon>
        <taxon>Thermomicrobiales</taxon>
        <taxon>Thermomicrobiaceae</taxon>
        <taxon>Thermomicrobium</taxon>
    </lineage>
</organism>
<evidence type="ECO:0000313" key="1">
    <source>
        <dbReference type="EMBL" id="ACM06900.1"/>
    </source>
</evidence>
<dbReference type="EC" id="3.5.4.23" evidence="1"/>
<dbReference type="RefSeq" id="WP_012642887.1">
    <property type="nucleotide sequence ID" value="NC_011961.1"/>
</dbReference>
<dbReference type="KEGG" id="tro:trd_A0849"/>
<dbReference type="GO" id="GO:0047711">
    <property type="term" value="F:blasticidin-S deaminase activity"/>
    <property type="evidence" value="ECO:0007669"/>
    <property type="project" value="UniProtKB-EC"/>
</dbReference>
<dbReference type="CDD" id="cd01283">
    <property type="entry name" value="cytidine_deaminase"/>
    <property type="match status" value="1"/>
</dbReference>
<dbReference type="eggNOG" id="COG0295">
    <property type="taxonomic scope" value="Bacteria"/>
</dbReference>
<sequence length="73" mass="7772">MAIGLAAADGDTEIDTIVAVHRWGEVVPPCGMCRELMTDQASEARVIVPDGGGETGVAFDWLLPLHDERRVGP</sequence>
<reference evidence="1 2" key="1">
    <citation type="journal article" date="2009" name="PLoS ONE">
        <title>Complete genome sequence of the aerobic CO-oxidizing thermophile Thermomicrobium roseum.</title>
        <authorList>
            <person name="Wu D."/>
            <person name="Raymond J."/>
            <person name="Wu M."/>
            <person name="Chatterji S."/>
            <person name="Ren Q."/>
            <person name="Graham J.E."/>
            <person name="Bryant D.A."/>
            <person name="Robb F."/>
            <person name="Colman A."/>
            <person name="Tallon L.J."/>
            <person name="Badger J.H."/>
            <person name="Madupu R."/>
            <person name="Ward N.L."/>
            <person name="Eisen J.A."/>
        </authorList>
    </citation>
    <scope>NUCLEOTIDE SEQUENCE [LARGE SCALE GENOMIC DNA]</scope>
    <source>
        <strain evidence="2">ATCC 27502 / DSM 5159 / P-2</strain>
        <plasmid evidence="1">unnamed</plasmid>
    </source>
</reference>
<name>B9L4Y5_THERP</name>
<dbReference type="AlphaFoldDB" id="B9L4Y5"/>
<keyword evidence="1" id="KW-0614">Plasmid</keyword>
<dbReference type="Proteomes" id="UP000000447">
    <property type="component" value="Plasmid unnamed"/>
</dbReference>
<dbReference type="HOGENOM" id="CLU_097262_4_1_0"/>
<dbReference type="EMBL" id="CP001276">
    <property type="protein sequence ID" value="ACM06900.1"/>
    <property type="molecule type" value="Genomic_DNA"/>
</dbReference>
<gene>
    <name evidence="1" type="ordered locus">trd_A0849</name>
</gene>
<geneLocation type="plasmid" evidence="2">
    <name>Tros</name>
</geneLocation>
<proteinExistence type="predicted"/>
<dbReference type="SUPFAM" id="SSF53927">
    <property type="entry name" value="Cytidine deaminase-like"/>
    <property type="match status" value="1"/>
</dbReference>
<dbReference type="Gene3D" id="3.40.140.10">
    <property type="entry name" value="Cytidine Deaminase, domain 2"/>
    <property type="match status" value="1"/>
</dbReference>
<keyword evidence="1" id="KW-0378">Hydrolase</keyword>
<keyword evidence="2" id="KW-1185">Reference proteome</keyword>
<dbReference type="InterPro" id="IPR016193">
    <property type="entry name" value="Cytidine_deaminase-like"/>
</dbReference>
<protein>
    <submittedName>
        <fullName evidence="1">Blasticidin-S deaminase</fullName>
        <ecNumber evidence="1">3.5.4.23</ecNumber>
    </submittedName>
</protein>
<dbReference type="OrthoDB" id="9799092at2"/>
<evidence type="ECO:0000313" key="2">
    <source>
        <dbReference type="Proteomes" id="UP000000447"/>
    </source>
</evidence>